<evidence type="ECO:0000313" key="3">
    <source>
        <dbReference type="Proteomes" id="UP000290287"/>
    </source>
</evidence>
<protein>
    <recommendedName>
        <fullName evidence="1">GmrSD restriction endonucleases N-terminal domain-containing protein</fullName>
    </recommendedName>
</protein>
<keyword evidence="3" id="KW-1185">Reference proteome</keyword>
<organism evidence="2 3">
    <name type="scientific">Veronia nyctiphanis</name>
    <dbReference type="NCBI Taxonomy" id="1278244"/>
    <lineage>
        <taxon>Bacteria</taxon>
        <taxon>Pseudomonadati</taxon>
        <taxon>Pseudomonadota</taxon>
        <taxon>Gammaproteobacteria</taxon>
        <taxon>Vibrionales</taxon>
        <taxon>Vibrionaceae</taxon>
        <taxon>Veronia</taxon>
    </lineage>
</organism>
<evidence type="ECO:0000259" key="1">
    <source>
        <dbReference type="Pfam" id="PF03235"/>
    </source>
</evidence>
<dbReference type="PANTHER" id="PTHR37292">
    <property type="entry name" value="VNG6097C"/>
    <property type="match status" value="1"/>
</dbReference>
<dbReference type="Proteomes" id="UP000290287">
    <property type="component" value="Unassembled WGS sequence"/>
</dbReference>
<dbReference type="Pfam" id="PF03235">
    <property type="entry name" value="GmrSD_N"/>
    <property type="match status" value="1"/>
</dbReference>
<reference evidence="2 3" key="1">
    <citation type="submission" date="2017-10" db="EMBL/GenBank/DDBJ databases">
        <title>Nyctiphanis sp. nov., isolated from the stomach of the euphausiid Nyctiphanes simplex (Hansen, 1911) in the Gulf of California.</title>
        <authorList>
            <person name="Gomez-Gil B."/>
            <person name="Aguilar-Mendez M."/>
            <person name="Lopez-Cortes A."/>
            <person name="Gomez-Gutierrez J."/>
            <person name="Roque A."/>
            <person name="Lang E."/>
            <person name="Gonzalez-Castillo A."/>
        </authorList>
    </citation>
    <scope>NUCLEOTIDE SEQUENCE [LARGE SCALE GENOMIC DNA]</scope>
    <source>
        <strain evidence="2 3">CAIM 600</strain>
    </source>
</reference>
<sequence>MSVSLNTDPKVLFMTNLLEDLSSGAIKIPSFQRPLVWDWDQRHDLLCSVMEGLPIGAILIWQTKNNQMRQEKRIGPIQLKFEETFPVNQFVMDGLQRLSTLYCALFYDKNNLINDSSSLEHEVFCDLDSDSVDDLFINATHPSLKNIIKFIRDPKLNYDGNLDDISRYIPLNTILNSRLFLSHQRRISIDKEHRIDKSDEIQSAFKNYKIPIVPLESDRQDIVTKAFERINNRGTTMSEAHMVNAFSNSMQFEFLALLENLKKKYLVDKVNRNWVSIDDGIILSLVKIELGIDIYSKSPEKLSKSINESLLSKIFENFTQAIHFCERSLFIDSPSKFPYKMQLICILFYFFKCRNRDLDKLRAWYYVTTYAKAFGANARNSSNAINDFRKFIDDGVLTWSLNFKPEFSIATKKISLKNSRSRVWSHALYLKQVEVFGDSDLVTIESNLLKIPDELNNRYQSTYKNRAGMNFLCLEKTRKFSICDLSPREMSAHFLTDELVSMFNAGRYEEFSLEREQYIFSWEKDNIISTSISKLNFSI</sequence>
<name>A0A4Q0YNA4_9GAMM</name>
<dbReference type="AlphaFoldDB" id="A0A4Q0YNA4"/>
<gene>
    <name evidence="2" type="ORF">CS022_22395</name>
</gene>
<dbReference type="PANTHER" id="PTHR37292:SF2">
    <property type="entry name" value="DUF262 DOMAIN-CONTAINING PROTEIN"/>
    <property type="match status" value="1"/>
</dbReference>
<dbReference type="InterPro" id="IPR004919">
    <property type="entry name" value="GmrSD_N"/>
</dbReference>
<dbReference type="EMBL" id="PEIB01000044">
    <property type="protein sequence ID" value="RXJ70779.1"/>
    <property type="molecule type" value="Genomic_DNA"/>
</dbReference>
<evidence type="ECO:0000313" key="2">
    <source>
        <dbReference type="EMBL" id="RXJ70779.1"/>
    </source>
</evidence>
<proteinExistence type="predicted"/>
<feature type="domain" description="GmrSD restriction endonucleases N-terminal" evidence="1">
    <location>
        <begin position="16"/>
        <end position="246"/>
    </location>
</feature>
<accession>A0A4Q0YNA4</accession>
<comment type="caution">
    <text evidence="2">The sequence shown here is derived from an EMBL/GenBank/DDBJ whole genome shotgun (WGS) entry which is preliminary data.</text>
</comment>